<dbReference type="InterPro" id="IPR051697">
    <property type="entry name" value="Patched_domain-protein"/>
</dbReference>
<name>A0A1I7YYR5_9BILA</name>
<organism evidence="2 3">
    <name type="scientific">Steinernema glaseri</name>
    <dbReference type="NCBI Taxonomy" id="37863"/>
    <lineage>
        <taxon>Eukaryota</taxon>
        <taxon>Metazoa</taxon>
        <taxon>Ecdysozoa</taxon>
        <taxon>Nematoda</taxon>
        <taxon>Chromadorea</taxon>
        <taxon>Rhabditida</taxon>
        <taxon>Tylenchina</taxon>
        <taxon>Panagrolaimomorpha</taxon>
        <taxon>Strongyloidoidea</taxon>
        <taxon>Steinernematidae</taxon>
        <taxon>Steinernema</taxon>
    </lineage>
</organism>
<dbReference type="GO" id="GO:0030659">
    <property type="term" value="C:cytoplasmic vesicle membrane"/>
    <property type="evidence" value="ECO:0007669"/>
    <property type="project" value="TreeGrafter"/>
</dbReference>
<dbReference type="PANTHER" id="PTHR10796">
    <property type="entry name" value="PATCHED-RELATED"/>
    <property type="match status" value="1"/>
</dbReference>
<sequence>MEPEAFQLSLLVRFFNEFYRRLGRFVARHAIAVVLVCTLITVICTVKVAKTPRRSSLTGYAPEGARSREEYGIYQEFFDRKGQGIALYVLVLAKDNGTMLRNDYLNETVQILDLVSNNFTVFNAASKKNESFTEFCSGFCQINEPVRQFYVQGAKNEDIRRFEMKKCSF</sequence>
<dbReference type="GO" id="GO:0018996">
    <property type="term" value="P:molting cycle, collagen and cuticulin-based cuticle"/>
    <property type="evidence" value="ECO:0007669"/>
    <property type="project" value="TreeGrafter"/>
</dbReference>
<reference evidence="3" key="1">
    <citation type="submission" date="2016-11" db="UniProtKB">
        <authorList>
            <consortium name="WormBaseParasite"/>
        </authorList>
    </citation>
    <scope>IDENTIFICATION</scope>
</reference>
<dbReference type="Proteomes" id="UP000095287">
    <property type="component" value="Unplaced"/>
</dbReference>
<keyword evidence="1" id="KW-1133">Transmembrane helix</keyword>
<dbReference type="WBParaSite" id="L893_g20876.t1">
    <property type="protein sequence ID" value="L893_g20876.t1"/>
    <property type="gene ID" value="L893_g20876"/>
</dbReference>
<evidence type="ECO:0000256" key="1">
    <source>
        <dbReference type="SAM" id="Phobius"/>
    </source>
</evidence>
<dbReference type="GO" id="GO:0005886">
    <property type="term" value="C:plasma membrane"/>
    <property type="evidence" value="ECO:0007669"/>
    <property type="project" value="TreeGrafter"/>
</dbReference>
<keyword evidence="1" id="KW-0472">Membrane</keyword>
<accession>A0A1I7YYR5</accession>
<evidence type="ECO:0000313" key="2">
    <source>
        <dbReference type="Proteomes" id="UP000095287"/>
    </source>
</evidence>
<evidence type="ECO:0000313" key="3">
    <source>
        <dbReference type="WBParaSite" id="L893_g20876.t1"/>
    </source>
</evidence>
<feature type="transmembrane region" description="Helical" evidence="1">
    <location>
        <begin position="25"/>
        <end position="46"/>
    </location>
</feature>
<dbReference type="PANTHER" id="PTHR10796:SF88">
    <property type="entry name" value="SSD DOMAIN-CONTAINING PROTEIN"/>
    <property type="match status" value="1"/>
</dbReference>
<keyword evidence="1" id="KW-0812">Transmembrane</keyword>
<proteinExistence type="predicted"/>
<keyword evidence="2" id="KW-1185">Reference proteome</keyword>
<dbReference type="AlphaFoldDB" id="A0A1I7YYR5"/>
<protein>
    <submittedName>
        <fullName evidence="3">SSD domain-containing protein</fullName>
    </submittedName>
</protein>
<dbReference type="GO" id="GO:0006897">
    <property type="term" value="P:endocytosis"/>
    <property type="evidence" value="ECO:0007669"/>
    <property type="project" value="TreeGrafter"/>
</dbReference>